<evidence type="ECO:0000313" key="8">
    <source>
        <dbReference type="Proteomes" id="UP001140949"/>
    </source>
</evidence>
<gene>
    <name evidence="7" type="ORF">M6B38_140925</name>
</gene>
<dbReference type="PROSITE" id="PS51767">
    <property type="entry name" value="PEPTIDASE_A1"/>
    <property type="match status" value="1"/>
</dbReference>
<dbReference type="PROSITE" id="PS00141">
    <property type="entry name" value="ASP_PROTEASE"/>
    <property type="match status" value="1"/>
</dbReference>
<dbReference type="InterPro" id="IPR021109">
    <property type="entry name" value="Peptidase_aspartic_dom_sf"/>
</dbReference>
<dbReference type="PRINTS" id="PR00792">
    <property type="entry name" value="PEPSIN"/>
</dbReference>
<feature type="active site" evidence="2">
    <location>
        <position position="126"/>
    </location>
</feature>
<dbReference type="SUPFAM" id="SSF50630">
    <property type="entry name" value="Acid proteases"/>
    <property type="match status" value="1"/>
</dbReference>
<dbReference type="InterPro" id="IPR001461">
    <property type="entry name" value="Aspartic_peptidase_A1"/>
</dbReference>
<feature type="signal peptide" evidence="5">
    <location>
        <begin position="1"/>
        <end position="18"/>
    </location>
</feature>
<dbReference type="Pfam" id="PF14541">
    <property type="entry name" value="TAXi_C"/>
    <property type="match status" value="1"/>
</dbReference>
<comment type="caution">
    <text evidence="7">The sequence shown here is derived from an EMBL/GenBank/DDBJ whole genome shotgun (WGS) entry which is preliminary data.</text>
</comment>
<organism evidence="7 8">
    <name type="scientific">Iris pallida</name>
    <name type="common">Sweet iris</name>
    <dbReference type="NCBI Taxonomy" id="29817"/>
    <lineage>
        <taxon>Eukaryota</taxon>
        <taxon>Viridiplantae</taxon>
        <taxon>Streptophyta</taxon>
        <taxon>Embryophyta</taxon>
        <taxon>Tracheophyta</taxon>
        <taxon>Spermatophyta</taxon>
        <taxon>Magnoliopsida</taxon>
        <taxon>Liliopsida</taxon>
        <taxon>Asparagales</taxon>
        <taxon>Iridaceae</taxon>
        <taxon>Iridoideae</taxon>
        <taxon>Irideae</taxon>
        <taxon>Iris</taxon>
    </lineage>
</organism>
<dbReference type="EMBL" id="JANAVB010029816">
    <property type="protein sequence ID" value="KAJ6814271.1"/>
    <property type="molecule type" value="Genomic_DNA"/>
</dbReference>
<feature type="domain" description="Peptidase A1" evidence="6">
    <location>
        <begin position="108"/>
        <end position="440"/>
    </location>
</feature>
<evidence type="ECO:0000256" key="1">
    <source>
        <dbReference type="ARBA" id="ARBA00007447"/>
    </source>
</evidence>
<dbReference type="FunFam" id="2.40.70.10:FF:000013">
    <property type="entry name" value="Aspartyl protease AED1"/>
    <property type="match status" value="1"/>
</dbReference>
<feature type="compositionally biased region" description="Low complexity" evidence="4">
    <location>
        <begin position="85"/>
        <end position="95"/>
    </location>
</feature>
<feature type="chain" id="PRO_5043937756" description="Peptidase A1 domain-containing protein" evidence="5">
    <location>
        <begin position="19"/>
        <end position="445"/>
    </location>
</feature>
<dbReference type="FunFam" id="2.40.70.10:FF:000031">
    <property type="entry name" value="Aspartyl protease AED1"/>
    <property type="match status" value="1"/>
</dbReference>
<keyword evidence="8" id="KW-1185">Reference proteome</keyword>
<dbReference type="InterPro" id="IPR001969">
    <property type="entry name" value="Aspartic_peptidase_AS"/>
</dbReference>
<sequence>MGLTLLLGLSLLLTTAIASDGGEVTNPQSSCSSKSSTGDFPSSVHLTLHHPRDPCSPAPLPPLPFSTILHHDDHRAHSLAHRASGRSSSSSSVSAPLTPGTSVGVGNYVTRIGLGTPSKTYIVVVDTGSSLSWLQCSPCNVSCHDQVGPVFDPSSSTSYRPVPCSASECSSLPSATLNPSGCSESKVCVYEASYGDSSFSVGYLSRDTLSIASLSVPGFVYGCGQDNEGLFGQSAGLIGLAKNKLSLLSQVAPKVGSLAFSYCLPTTSSTGFVSFGPYAASKFSYTPMVSNSMDDTLYFVKLAAITVAGKSLPVSSSSYSGTPTIIDSGTVITRLPSDVYSALADALSASLSKYKKAPAYSILDTCFVGSVRGLAVPEVSLVFAGGATMRLPPRNVFIDVDGDTTCVAFAPSGRVAIVGNRQQQTFNVVYDVEKARVGFAAGGCG</sequence>
<evidence type="ECO:0000256" key="4">
    <source>
        <dbReference type="SAM" id="MobiDB-lite"/>
    </source>
</evidence>
<dbReference type="Proteomes" id="UP001140949">
    <property type="component" value="Unassembled WGS sequence"/>
</dbReference>
<keyword evidence="3" id="KW-0378">Hydrolase</keyword>
<dbReference type="Gene3D" id="2.40.70.10">
    <property type="entry name" value="Acid Proteases"/>
    <property type="match status" value="2"/>
</dbReference>
<dbReference type="GO" id="GO:0004190">
    <property type="term" value="F:aspartic-type endopeptidase activity"/>
    <property type="evidence" value="ECO:0007669"/>
    <property type="project" value="UniProtKB-KW"/>
</dbReference>
<dbReference type="InterPro" id="IPR032799">
    <property type="entry name" value="TAXi_C"/>
</dbReference>
<dbReference type="PANTHER" id="PTHR13683">
    <property type="entry name" value="ASPARTYL PROTEASES"/>
    <property type="match status" value="1"/>
</dbReference>
<evidence type="ECO:0000256" key="3">
    <source>
        <dbReference type="RuleBase" id="RU000454"/>
    </source>
</evidence>
<feature type="active site" evidence="2">
    <location>
        <position position="327"/>
    </location>
</feature>
<dbReference type="Pfam" id="PF14543">
    <property type="entry name" value="TAXi_N"/>
    <property type="match status" value="1"/>
</dbReference>
<reference evidence="7" key="1">
    <citation type="journal article" date="2023" name="GigaByte">
        <title>Genome assembly of the bearded iris, Iris pallida Lam.</title>
        <authorList>
            <person name="Bruccoleri R.E."/>
            <person name="Oakeley E.J."/>
            <person name="Faust A.M.E."/>
            <person name="Altorfer M."/>
            <person name="Dessus-Babus S."/>
            <person name="Burckhardt D."/>
            <person name="Oertli M."/>
            <person name="Naumann U."/>
            <person name="Petersen F."/>
            <person name="Wong J."/>
        </authorList>
    </citation>
    <scope>NUCLEOTIDE SEQUENCE</scope>
    <source>
        <strain evidence="7">GSM-AAB239-AS_SAM_17_03QT</strain>
    </source>
</reference>
<keyword evidence="3" id="KW-0064">Aspartyl protease</keyword>
<name>A0AAX6FE32_IRIPA</name>
<reference evidence="7" key="2">
    <citation type="submission" date="2023-04" db="EMBL/GenBank/DDBJ databases">
        <authorList>
            <person name="Bruccoleri R.E."/>
            <person name="Oakeley E.J."/>
            <person name="Faust A.-M."/>
            <person name="Dessus-Babus S."/>
            <person name="Altorfer M."/>
            <person name="Burckhardt D."/>
            <person name="Oertli M."/>
            <person name="Naumann U."/>
            <person name="Petersen F."/>
            <person name="Wong J."/>
        </authorList>
    </citation>
    <scope>NUCLEOTIDE SEQUENCE</scope>
    <source>
        <strain evidence="7">GSM-AAB239-AS_SAM_17_03QT</strain>
        <tissue evidence="7">Leaf</tissue>
    </source>
</reference>
<dbReference type="GO" id="GO:0006508">
    <property type="term" value="P:proteolysis"/>
    <property type="evidence" value="ECO:0007669"/>
    <property type="project" value="UniProtKB-KW"/>
</dbReference>
<proteinExistence type="inferred from homology"/>
<evidence type="ECO:0000256" key="5">
    <source>
        <dbReference type="SAM" id="SignalP"/>
    </source>
</evidence>
<evidence type="ECO:0000313" key="7">
    <source>
        <dbReference type="EMBL" id="KAJ6814271.1"/>
    </source>
</evidence>
<dbReference type="PANTHER" id="PTHR13683:SF809">
    <property type="entry name" value="PEPTIDASE A1 DOMAIN-CONTAINING PROTEIN"/>
    <property type="match status" value="1"/>
</dbReference>
<evidence type="ECO:0000256" key="2">
    <source>
        <dbReference type="PIRSR" id="PIRSR601461-1"/>
    </source>
</evidence>
<keyword evidence="5" id="KW-0732">Signal</keyword>
<feature type="region of interest" description="Disordered" evidence="4">
    <location>
        <begin position="76"/>
        <end position="97"/>
    </location>
</feature>
<protein>
    <recommendedName>
        <fullName evidence="6">Peptidase A1 domain-containing protein</fullName>
    </recommendedName>
</protein>
<evidence type="ECO:0000259" key="6">
    <source>
        <dbReference type="PROSITE" id="PS51767"/>
    </source>
</evidence>
<dbReference type="InterPro" id="IPR033121">
    <property type="entry name" value="PEPTIDASE_A1"/>
</dbReference>
<comment type="similarity">
    <text evidence="1 3">Belongs to the peptidase A1 family.</text>
</comment>
<dbReference type="AlphaFoldDB" id="A0AAX6FE32"/>
<accession>A0AAX6FE32</accession>
<dbReference type="InterPro" id="IPR032861">
    <property type="entry name" value="TAXi_N"/>
</dbReference>
<keyword evidence="3" id="KW-0645">Protease</keyword>